<evidence type="ECO:0000256" key="3">
    <source>
        <dbReference type="ARBA" id="ARBA00023239"/>
    </source>
</evidence>
<dbReference type="InterPro" id="IPR050147">
    <property type="entry name" value="Ser/Thr_Dehydratase"/>
</dbReference>
<dbReference type="SUPFAM" id="SSF53686">
    <property type="entry name" value="Tryptophan synthase beta subunit-like PLP-dependent enzymes"/>
    <property type="match status" value="1"/>
</dbReference>
<dbReference type="GO" id="GO:0006565">
    <property type="term" value="P:L-serine catabolic process"/>
    <property type="evidence" value="ECO:0007669"/>
    <property type="project" value="TreeGrafter"/>
</dbReference>
<comment type="cofactor">
    <cofactor evidence="1">
        <name>pyridoxal 5'-phosphate</name>
        <dbReference type="ChEBI" id="CHEBI:597326"/>
    </cofactor>
</comment>
<evidence type="ECO:0000256" key="2">
    <source>
        <dbReference type="ARBA" id="ARBA00022898"/>
    </source>
</evidence>
<evidence type="ECO:0000313" key="8">
    <source>
        <dbReference type="Proteomes" id="UP000182800"/>
    </source>
</evidence>
<dbReference type="PATRIC" id="fig|1653334.4.peg.2560"/>
<dbReference type="CDD" id="cd01562">
    <property type="entry name" value="Thr-dehyd"/>
    <property type="match status" value="1"/>
</dbReference>
<comment type="caution">
    <text evidence="5">The sequence shown here is derived from an EMBL/GenBank/DDBJ whole genome shotgun (WGS) entry which is preliminary data.</text>
</comment>
<dbReference type="STRING" id="1653334.GA0071312_2696"/>
<dbReference type="AlphaFoldDB" id="A0A0P7XUM7"/>
<dbReference type="InterPro" id="IPR001926">
    <property type="entry name" value="TrpB-like_PALP"/>
</dbReference>
<keyword evidence="8" id="KW-1185">Reference proteome</keyword>
<evidence type="ECO:0000259" key="4">
    <source>
        <dbReference type="Pfam" id="PF00291"/>
    </source>
</evidence>
<protein>
    <submittedName>
        <fullName evidence="5">Threonine dehydratase</fullName>
        <ecNumber evidence="5">4.3.1.19</ecNumber>
    </submittedName>
</protein>
<dbReference type="InterPro" id="IPR036052">
    <property type="entry name" value="TrpB-like_PALP_sf"/>
</dbReference>
<dbReference type="GO" id="GO:0006567">
    <property type="term" value="P:L-threonine catabolic process"/>
    <property type="evidence" value="ECO:0007669"/>
    <property type="project" value="TreeGrafter"/>
</dbReference>
<evidence type="ECO:0000313" key="7">
    <source>
        <dbReference type="Proteomes" id="UP000050497"/>
    </source>
</evidence>
<dbReference type="Gene3D" id="3.40.50.1100">
    <property type="match status" value="2"/>
</dbReference>
<dbReference type="EC" id="4.3.1.19" evidence="5"/>
<dbReference type="Pfam" id="PF00291">
    <property type="entry name" value="PALP"/>
    <property type="match status" value="1"/>
</dbReference>
<dbReference type="PANTHER" id="PTHR48078:SF7">
    <property type="entry name" value="BLL6502 PROTEIN"/>
    <property type="match status" value="1"/>
</dbReference>
<reference evidence="6 8" key="2">
    <citation type="submission" date="2016-08" db="EMBL/GenBank/DDBJ databases">
        <authorList>
            <person name="Varghese N."/>
            <person name="Submissions Spin"/>
        </authorList>
    </citation>
    <scope>NUCLEOTIDE SEQUENCE [LARGE SCALE GENOMIC DNA]</scope>
    <source>
        <strain evidence="6 8">HL-109</strain>
    </source>
</reference>
<organism evidence="5 7">
    <name type="scientific">Saliniramus fredricksonii</name>
    <dbReference type="NCBI Taxonomy" id="1653334"/>
    <lineage>
        <taxon>Bacteria</taxon>
        <taxon>Pseudomonadati</taxon>
        <taxon>Pseudomonadota</taxon>
        <taxon>Alphaproteobacteria</taxon>
        <taxon>Hyphomicrobiales</taxon>
        <taxon>Salinarimonadaceae</taxon>
        <taxon>Saliniramus</taxon>
    </lineage>
</organism>
<evidence type="ECO:0000313" key="5">
    <source>
        <dbReference type="EMBL" id="KPQ11205.1"/>
    </source>
</evidence>
<dbReference type="GO" id="GO:0004794">
    <property type="term" value="F:threonine deaminase activity"/>
    <property type="evidence" value="ECO:0007669"/>
    <property type="project" value="UniProtKB-EC"/>
</dbReference>
<dbReference type="GO" id="GO:0003941">
    <property type="term" value="F:L-serine ammonia-lyase activity"/>
    <property type="evidence" value="ECO:0007669"/>
    <property type="project" value="TreeGrafter"/>
</dbReference>
<evidence type="ECO:0000256" key="1">
    <source>
        <dbReference type="ARBA" id="ARBA00001933"/>
    </source>
</evidence>
<dbReference type="Proteomes" id="UP000050497">
    <property type="component" value="Unassembled WGS sequence"/>
</dbReference>
<dbReference type="PANTHER" id="PTHR48078">
    <property type="entry name" value="THREONINE DEHYDRATASE, MITOCHONDRIAL-RELATED"/>
    <property type="match status" value="1"/>
</dbReference>
<sequence>MTKITRAQLEEAAALVHGVMPATPQYAWPLLKARLGVEVVVKHENHTPTGAFKVRGGIVYLDRLRRERPDVRGIVSATRGNHGQSLALAGARAGVPVTIVAPHGNAREKNAAMRAFGAELIEHGEDFEAARSLLPQLAEERGYEVVPSFHPDLVAGVASYALELFTACPDLHTVYVPIGLGSGICGLIAARDALGLDTQIVGVVSENADAYARSLEAGEIIATETSRTFADGMATRQPDPDAFAIIRAGAARIVRVSDPEVAEAIRIYHEDTHNLAEGAGAAPLAALAREIRNGDAVFPEGARVGVILCGGNIDRGVAARVLAGETPEPA</sequence>
<accession>A0A0P7XUM7</accession>
<dbReference type="OrthoDB" id="9811476at2"/>
<keyword evidence="3 5" id="KW-0456">Lyase</keyword>
<dbReference type="GO" id="GO:0009097">
    <property type="term" value="P:isoleucine biosynthetic process"/>
    <property type="evidence" value="ECO:0007669"/>
    <property type="project" value="TreeGrafter"/>
</dbReference>
<gene>
    <name evidence="5" type="primary">ilvA</name>
    <name evidence="6" type="ORF">GA0071312_2696</name>
    <name evidence="5" type="ORF">HLUCCO17_07420</name>
</gene>
<reference evidence="5 7" key="1">
    <citation type="submission" date="2015-09" db="EMBL/GenBank/DDBJ databases">
        <title>Identification and resolution of microdiversity through metagenomic sequencing of parallel consortia.</title>
        <authorList>
            <person name="Nelson W.C."/>
            <person name="Romine M.F."/>
            <person name="Lindemann S.R."/>
        </authorList>
    </citation>
    <scope>NUCLEOTIDE SEQUENCE [LARGE SCALE GENOMIC DNA]</scope>
    <source>
        <strain evidence="5">HL-109</strain>
    </source>
</reference>
<keyword evidence="2" id="KW-0663">Pyridoxal phosphate</keyword>
<feature type="domain" description="Tryptophan synthase beta chain-like PALP" evidence="4">
    <location>
        <begin position="23"/>
        <end position="310"/>
    </location>
</feature>
<dbReference type="EMBL" id="FMBM01000002">
    <property type="protein sequence ID" value="SCC81735.1"/>
    <property type="molecule type" value="Genomic_DNA"/>
</dbReference>
<proteinExistence type="predicted"/>
<name>A0A0P7XUM7_9HYPH</name>
<dbReference type="NCBIfam" id="NF004771">
    <property type="entry name" value="PRK06110.1"/>
    <property type="match status" value="1"/>
</dbReference>
<dbReference type="RefSeq" id="WP_074445375.1">
    <property type="nucleotide sequence ID" value="NZ_FMBM01000002.1"/>
</dbReference>
<dbReference type="EMBL" id="LJSX01000009">
    <property type="protein sequence ID" value="KPQ11205.1"/>
    <property type="molecule type" value="Genomic_DNA"/>
</dbReference>
<evidence type="ECO:0000313" key="6">
    <source>
        <dbReference type="EMBL" id="SCC81735.1"/>
    </source>
</evidence>
<dbReference type="Proteomes" id="UP000182800">
    <property type="component" value="Unassembled WGS sequence"/>
</dbReference>